<evidence type="ECO:0000313" key="3">
    <source>
        <dbReference type="EMBL" id="OGZ45109.1"/>
    </source>
</evidence>
<keyword evidence="2" id="KW-0812">Transmembrane</keyword>
<dbReference type="AlphaFoldDB" id="A0A1G2G4F1"/>
<feature type="region of interest" description="Disordered" evidence="1">
    <location>
        <begin position="757"/>
        <end position="784"/>
    </location>
</feature>
<keyword evidence="2" id="KW-1133">Transmembrane helix</keyword>
<evidence type="ECO:0008006" key="5">
    <source>
        <dbReference type="Google" id="ProtNLM"/>
    </source>
</evidence>
<reference evidence="3 4" key="1">
    <citation type="journal article" date="2016" name="Nat. Commun.">
        <title>Thousands of microbial genomes shed light on interconnected biogeochemical processes in an aquifer system.</title>
        <authorList>
            <person name="Anantharaman K."/>
            <person name="Brown C.T."/>
            <person name="Hug L.A."/>
            <person name="Sharon I."/>
            <person name="Castelle C.J."/>
            <person name="Probst A.J."/>
            <person name="Thomas B.C."/>
            <person name="Singh A."/>
            <person name="Wilkins M.J."/>
            <person name="Karaoz U."/>
            <person name="Brodie E.L."/>
            <person name="Williams K.H."/>
            <person name="Hubbard S.S."/>
            <person name="Banfield J.F."/>
        </authorList>
    </citation>
    <scope>NUCLEOTIDE SEQUENCE [LARGE SCALE GENOMIC DNA]</scope>
</reference>
<sequence length="784" mass="84092">MFQPHTTYKQLLSNPLLFAAVLCVVMIAVFSPVFSQSAEAQTYGCSADPRACFPNDDNGLASAKILCGACMRGTDTFASAVERGCLIPKPACTGRSVDKEGNIQGGSLFSGFVSGVVVGTLVEILEAINYMLTILVVWFAELFDAAIAVSLAGLSGIKAVTVGWTITRDIANIFFIFALLIIAIATILRLESYGAKQLLPKLIIVALLINFSLVIAFTVVDASNILALAFIKEIGNPSISTNIATVLQLGKITNTETLSSTKHTPIDPKKAISAGMETVIKTQANQEFTSDSAVLMASPVEQNKLDENIIRFFWQATILILQLTLIFVFVALSVMLLVRSVALIIIFVLAPLGFLASVLPSTRSYSSQWWKKLFEWSFFFPASAFMIYLAIAFGAQMSQVLRSGGGGNQVINTGVLFSYFATVAFLMGSLVVAKQMGIVGAAAAIGIGVGMAKSARGYAGRVSGRAAMRYGVGPAGAVAGWPLQQMGRIPFVGALVRPLAKPFAAMQRAGAGVRDKQYEDVKKKVGESKSGNLATRRTLTAPGAIRAFDEALIDKGQASIIPEKALRQHVQRFKQEKEFGKLRKIYAYDPSLAAEGETTPEGRAATITQATQGLSADDIRTKTNAGAIGNAFVDDAILLTYGSQKLEASAETFGQNLAPALLGAFERLRDKNLDKILADAGRTRATMTPDDYRSSYDETVKQLSKENPDILKFVNRSQTINMAPAAPGTLNIADTIRISVKMMNDKAEQEAEDALRTREARRGGGAPSPVEITQARKGARKIEI</sequence>
<feature type="transmembrane region" description="Helical" evidence="2">
    <location>
        <begin position="410"/>
        <end position="432"/>
    </location>
</feature>
<dbReference type="EMBL" id="MHNN01000024">
    <property type="protein sequence ID" value="OGZ45109.1"/>
    <property type="molecule type" value="Genomic_DNA"/>
</dbReference>
<feature type="transmembrane region" description="Helical" evidence="2">
    <location>
        <begin position="341"/>
        <end position="359"/>
    </location>
</feature>
<keyword evidence="2" id="KW-0472">Membrane</keyword>
<dbReference type="Proteomes" id="UP000176576">
    <property type="component" value="Unassembled WGS sequence"/>
</dbReference>
<feature type="transmembrane region" description="Helical" evidence="2">
    <location>
        <begin position="202"/>
        <end position="231"/>
    </location>
</feature>
<evidence type="ECO:0000313" key="4">
    <source>
        <dbReference type="Proteomes" id="UP000176576"/>
    </source>
</evidence>
<proteinExistence type="predicted"/>
<feature type="transmembrane region" description="Helical" evidence="2">
    <location>
        <begin position="379"/>
        <end position="398"/>
    </location>
</feature>
<feature type="transmembrane region" description="Helical" evidence="2">
    <location>
        <begin position="106"/>
        <end position="125"/>
    </location>
</feature>
<dbReference type="STRING" id="1802117.A3J54_04505"/>
<comment type="caution">
    <text evidence="3">The sequence shown here is derived from an EMBL/GenBank/DDBJ whole genome shotgun (WGS) entry which is preliminary data.</text>
</comment>
<organism evidence="3 4">
    <name type="scientific">Candidatus Ryanbacteria bacterium RIFCSPHIGHO2_02_FULL_45_13b</name>
    <dbReference type="NCBI Taxonomy" id="1802117"/>
    <lineage>
        <taxon>Bacteria</taxon>
        <taxon>Candidatus Ryaniibacteriota</taxon>
    </lineage>
</organism>
<accession>A0A1G2G4F1</accession>
<protein>
    <recommendedName>
        <fullName evidence="5">TrbL/VirB6 plasmid conjugal transfer protein</fullName>
    </recommendedName>
</protein>
<evidence type="ECO:0000256" key="1">
    <source>
        <dbReference type="SAM" id="MobiDB-lite"/>
    </source>
</evidence>
<evidence type="ECO:0000256" key="2">
    <source>
        <dbReference type="SAM" id="Phobius"/>
    </source>
</evidence>
<feature type="transmembrane region" description="Helical" evidence="2">
    <location>
        <begin position="173"/>
        <end position="190"/>
    </location>
</feature>
<name>A0A1G2G4F1_9BACT</name>
<gene>
    <name evidence="3" type="ORF">A3J54_04505</name>
</gene>
<feature type="transmembrane region" description="Helical" evidence="2">
    <location>
        <begin position="438"/>
        <end position="459"/>
    </location>
</feature>
<feature type="transmembrane region" description="Helical" evidence="2">
    <location>
        <begin position="132"/>
        <end position="153"/>
    </location>
</feature>
<feature type="transmembrane region" description="Helical" evidence="2">
    <location>
        <begin position="12"/>
        <end position="34"/>
    </location>
</feature>
<feature type="transmembrane region" description="Helical" evidence="2">
    <location>
        <begin position="312"/>
        <end position="334"/>
    </location>
</feature>